<gene>
    <name evidence="2" type="ORF">M5D96_009572</name>
    <name evidence="3" type="ORF">M5D96_009640</name>
</gene>
<evidence type="ECO:0000259" key="1">
    <source>
        <dbReference type="Pfam" id="PF00089"/>
    </source>
</evidence>
<sequence>MAVGREFQVGIVSFGLKTCNGPGVYTNVASYVDWIQKNLNDHDDSNKPQQSPPAIIQDMWLHGDCGGETMASILQAEIFGLNFRAKGVLITDRFVITVARDLPENTAALNLKCFYNYSTEKLM</sequence>
<dbReference type="Proteomes" id="UP001059596">
    <property type="component" value="Unassembled WGS sequence"/>
</dbReference>
<dbReference type="SUPFAM" id="SSF50494">
    <property type="entry name" value="Trypsin-like serine proteases"/>
    <property type="match status" value="1"/>
</dbReference>
<dbReference type="Pfam" id="PF00089">
    <property type="entry name" value="Trypsin"/>
    <property type="match status" value="1"/>
</dbReference>
<dbReference type="PANTHER" id="PTHR24260:SF136">
    <property type="entry name" value="GH08193P-RELATED"/>
    <property type="match status" value="1"/>
</dbReference>
<organism evidence="2 4">
    <name type="scientific">Drosophila gunungcola</name>
    <name type="common">fruit fly</name>
    <dbReference type="NCBI Taxonomy" id="103775"/>
    <lineage>
        <taxon>Eukaryota</taxon>
        <taxon>Metazoa</taxon>
        <taxon>Ecdysozoa</taxon>
        <taxon>Arthropoda</taxon>
        <taxon>Hexapoda</taxon>
        <taxon>Insecta</taxon>
        <taxon>Pterygota</taxon>
        <taxon>Neoptera</taxon>
        <taxon>Endopterygota</taxon>
        <taxon>Diptera</taxon>
        <taxon>Brachycera</taxon>
        <taxon>Muscomorpha</taxon>
        <taxon>Ephydroidea</taxon>
        <taxon>Drosophilidae</taxon>
        <taxon>Drosophila</taxon>
        <taxon>Sophophora</taxon>
    </lineage>
</organism>
<feature type="domain" description="Peptidase S1" evidence="1">
    <location>
        <begin position="6"/>
        <end position="35"/>
    </location>
</feature>
<dbReference type="EMBL" id="JAMKOV010000012">
    <property type="protein sequence ID" value="KAI8037435.1"/>
    <property type="molecule type" value="Genomic_DNA"/>
</dbReference>
<dbReference type="AlphaFoldDB" id="A0A9P9YI59"/>
<evidence type="ECO:0000313" key="2">
    <source>
        <dbReference type="EMBL" id="KAI8037435.1"/>
    </source>
</evidence>
<dbReference type="InterPro" id="IPR001254">
    <property type="entry name" value="Trypsin_dom"/>
</dbReference>
<evidence type="ECO:0000313" key="3">
    <source>
        <dbReference type="EMBL" id="KAI8037488.1"/>
    </source>
</evidence>
<keyword evidence="4" id="KW-1185">Reference proteome</keyword>
<accession>A0A9P9YI59</accession>
<dbReference type="Gene3D" id="2.40.10.10">
    <property type="entry name" value="Trypsin-like serine proteases"/>
    <property type="match status" value="1"/>
</dbReference>
<comment type="caution">
    <text evidence="2">The sequence shown here is derived from an EMBL/GenBank/DDBJ whole genome shotgun (WGS) entry which is preliminary data.</text>
</comment>
<proteinExistence type="predicted"/>
<reference evidence="2" key="1">
    <citation type="journal article" date="2023" name="Genome Biol. Evol.">
        <title>Long-read-based Genome Assembly of Drosophila gunungcola Reveals Fewer Chemosensory Genes in Flower-breeding Species.</title>
        <authorList>
            <person name="Negi A."/>
            <person name="Liao B.Y."/>
            <person name="Yeh S.D."/>
        </authorList>
    </citation>
    <scope>NUCLEOTIDE SEQUENCE</scope>
    <source>
        <strain evidence="2">Sukarami</strain>
    </source>
</reference>
<dbReference type="GO" id="GO:0006508">
    <property type="term" value="P:proteolysis"/>
    <property type="evidence" value="ECO:0007669"/>
    <property type="project" value="InterPro"/>
</dbReference>
<dbReference type="EMBL" id="JAMKOV010000012">
    <property type="protein sequence ID" value="KAI8037488.1"/>
    <property type="molecule type" value="Genomic_DNA"/>
</dbReference>
<dbReference type="InterPro" id="IPR009003">
    <property type="entry name" value="Peptidase_S1_PA"/>
</dbReference>
<dbReference type="GO" id="GO:0004252">
    <property type="term" value="F:serine-type endopeptidase activity"/>
    <property type="evidence" value="ECO:0007669"/>
    <property type="project" value="InterPro"/>
</dbReference>
<protein>
    <recommendedName>
        <fullName evidence="1">Peptidase S1 domain-containing protein</fullName>
    </recommendedName>
</protein>
<dbReference type="PANTHER" id="PTHR24260">
    <property type="match status" value="1"/>
</dbReference>
<evidence type="ECO:0000313" key="4">
    <source>
        <dbReference type="Proteomes" id="UP001059596"/>
    </source>
</evidence>
<dbReference type="InterPro" id="IPR043504">
    <property type="entry name" value="Peptidase_S1_PA_chymotrypsin"/>
</dbReference>
<dbReference type="InterPro" id="IPR051333">
    <property type="entry name" value="CLIP_Serine_Protease"/>
</dbReference>
<name>A0A9P9YI59_9MUSC</name>